<accession>A0A0E3BUK3</accession>
<gene>
    <name evidence="1" type="ORF">P245_26775</name>
</gene>
<protein>
    <submittedName>
        <fullName evidence="1">Uncharacterized protein</fullName>
    </submittedName>
</protein>
<dbReference type="RefSeq" id="WP_034383936.1">
    <property type="nucleotide sequence ID" value="NZ_AWTN01000155.1"/>
</dbReference>
<evidence type="ECO:0000313" key="2">
    <source>
        <dbReference type="Proteomes" id="UP000029567"/>
    </source>
</evidence>
<name>A0A0E3BUK3_9BURK</name>
<dbReference type="Proteomes" id="UP000029567">
    <property type="component" value="Unassembled WGS sequence"/>
</dbReference>
<reference evidence="1 2" key="1">
    <citation type="submission" date="2013-09" db="EMBL/GenBank/DDBJ databases">
        <title>High correlation between genotypes and phenotypes of environmental bacteria Comamonas testosteroni strains.</title>
        <authorList>
            <person name="Liu L."/>
            <person name="Zhu W."/>
            <person name="Xia X."/>
            <person name="Xu B."/>
            <person name="Luo M."/>
            <person name="Wang G."/>
        </authorList>
    </citation>
    <scope>NUCLEOTIDE SEQUENCE [LARGE SCALE GENOMIC DNA]</scope>
    <source>
        <strain evidence="1 2">JL14</strain>
    </source>
</reference>
<evidence type="ECO:0000313" key="1">
    <source>
        <dbReference type="EMBL" id="KGG82362.1"/>
    </source>
</evidence>
<proteinExistence type="predicted"/>
<dbReference type="AlphaFoldDB" id="A0A0E3BUK3"/>
<dbReference type="EMBL" id="AWTN01000155">
    <property type="protein sequence ID" value="KGG82362.1"/>
    <property type="molecule type" value="Genomic_DNA"/>
</dbReference>
<sequence>MSNDFNEELPWDATLANTLPGQLVLVGLAYFDVGAEEPFEQQQLFGRVVHADERKGILLSLEGQRAGEQFHLPPDTRSFRKAEPGEYRLRSTGEVVVNPDFTVTFSIQKQAKTRRDN</sequence>
<organism evidence="1 2">
    <name type="scientific">Comamonas thiooxydans</name>
    <dbReference type="NCBI Taxonomy" id="363952"/>
    <lineage>
        <taxon>Bacteria</taxon>
        <taxon>Pseudomonadati</taxon>
        <taxon>Pseudomonadota</taxon>
        <taxon>Betaproteobacteria</taxon>
        <taxon>Burkholderiales</taxon>
        <taxon>Comamonadaceae</taxon>
        <taxon>Comamonas</taxon>
    </lineage>
</organism>
<comment type="caution">
    <text evidence="1">The sequence shown here is derived from an EMBL/GenBank/DDBJ whole genome shotgun (WGS) entry which is preliminary data.</text>
</comment>